<dbReference type="Pfam" id="PF13495">
    <property type="entry name" value="Phage_int_SAM_4"/>
    <property type="match status" value="1"/>
</dbReference>
<keyword evidence="4" id="KW-0233">DNA recombination</keyword>
<evidence type="ECO:0000313" key="9">
    <source>
        <dbReference type="Proteomes" id="UP000283433"/>
    </source>
</evidence>
<comment type="caution">
    <text evidence="8">The sequence shown here is derived from an EMBL/GenBank/DDBJ whole genome shotgun (WGS) entry which is preliminary data.</text>
</comment>
<reference evidence="8 9" key="1">
    <citation type="submission" date="2016-07" db="EMBL/GenBank/DDBJ databases">
        <title>Genome of Pelobium manganitolerans.</title>
        <authorList>
            <person name="Wu S."/>
            <person name="Wang G."/>
        </authorList>
    </citation>
    <scope>NUCLEOTIDE SEQUENCE [LARGE SCALE GENOMIC DNA]</scope>
    <source>
        <strain evidence="8 9">YS-25</strain>
    </source>
</reference>
<dbReference type="Gene3D" id="1.10.443.10">
    <property type="entry name" value="Intergrase catalytic core"/>
    <property type="match status" value="1"/>
</dbReference>
<dbReference type="InterPro" id="IPR010998">
    <property type="entry name" value="Integrase_recombinase_N"/>
</dbReference>
<dbReference type="EMBL" id="MBTA01000002">
    <property type="protein sequence ID" value="RKD19580.1"/>
    <property type="molecule type" value="Genomic_DNA"/>
</dbReference>
<dbReference type="Pfam" id="PF00589">
    <property type="entry name" value="Phage_integrase"/>
    <property type="match status" value="1"/>
</dbReference>
<dbReference type="GO" id="GO:0006310">
    <property type="term" value="P:DNA recombination"/>
    <property type="evidence" value="ECO:0007669"/>
    <property type="project" value="UniProtKB-KW"/>
</dbReference>
<dbReference type="OrthoDB" id="9801717at2"/>
<dbReference type="AlphaFoldDB" id="A0A419SAX4"/>
<accession>A0A419SAX4</accession>
<dbReference type="SUPFAM" id="SSF56349">
    <property type="entry name" value="DNA breaking-rejoining enzymes"/>
    <property type="match status" value="1"/>
</dbReference>
<dbReference type="InterPro" id="IPR004107">
    <property type="entry name" value="Integrase_SAM-like_N"/>
</dbReference>
<name>A0A419SAX4_9SPHI</name>
<dbReference type="PANTHER" id="PTHR30349">
    <property type="entry name" value="PHAGE INTEGRASE-RELATED"/>
    <property type="match status" value="1"/>
</dbReference>
<evidence type="ECO:0000259" key="7">
    <source>
        <dbReference type="PROSITE" id="PS51900"/>
    </source>
</evidence>
<protein>
    <submittedName>
        <fullName evidence="8">Integrase</fullName>
    </submittedName>
</protein>
<dbReference type="InterPro" id="IPR044068">
    <property type="entry name" value="CB"/>
</dbReference>
<dbReference type="GO" id="GO:0003677">
    <property type="term" value="F:DNA binding"/>
    <property type="evidence" value="ECO:0007669"/>
    <property type="project" value="UniProtKB-UniRule"/>
</dbReference>
<evidence type="ECO:0000256" key="3">
    <source>
        <dbReference type="ARBA" id="ARBA00023125"/>
    </source>
</evidence>
<proteinExistence type="inferred from homology"/>
<dbReference type="PROSITE" id="PS51900">
    <property type="entry name" value="CB"/>
    <property type="match status" value="1"/>
</dbReference>
<keyword evidence="2" id="KW-0229">DNA integration</keyword>
<evidence type="ECO:0000256" key="1">
    <source>
        <dbReference type="ARBA" id="ARBA00008857"/>
    </source>
</evidence>
<evidence type="ECO:0000256" key="2">
    <source>
        <dbReference type="ARBA" id="ARBA00022908"/>
    </source>
</evidence>
<feature type="domain" description="Core-binding (CB)" evidence="7">
    <location>
        <begin position="72"/>
        <end position="152"/>
    </location>
</feature>
<dbReference type="PROSITE" id="PS51898">
    <property type="entry name" value="TYR_RECOMBINASE"/>
    <property type="match status" value="1"/>
</dbReference>
<keyword evidence="3 5" id="KW-0238">DNA-binding</keyword>
<dbReference type="PANTHER" id="PTHR30349:SF64">
    <property type="entry name" value="PROPHAGE INTEGRASE INTD-RELATED"/>
    <property type="match status" value="1"/>
</dbReference>
<gene>
    <name evidence="8" type="ORF">BCY91_13370</name>
</gene>
<comment type="similarity">
    <text evidence="1">Belongs to the 'phage' integrase family.</text>
</comment>
<dbReference type="Gene3D" id="1.10.150.130">
    <property type="match status" value="1"/>
</dbReference>
<evidence type="ECO:0000259" key="6">
    <source>
        <dbReference type="PROSITE" id="PS51898"/>
    </source>
</evidence>
<dbReference type="InterPro" id="IPR050090">
    <property type="entry name" value="Tyrosine_recombinase_XerCD"/>
</dbReference>
<evidence type="ECO:0000313" key="8">
    <source>
        <dbReference type="EMBL" id="RKD19580.1"/>
    </source>
</evidence>
<dbReference type="InterPro" id="IPR011010">
    <property type="entry name" value="DNA_brk_join_enz"/>
</dbReference>
<dbReference type="RefSeq" id="WP_120180513.1">
    <property type="nucleotide sequence ID" value="NZ_MBTA01000002.1"/>
</dbReference>
<dbReference type="GO" id="GO:0015074">
    <property type="term" value="P:DNA integration"/>
    <property type="evidence" value="ECO:0007669"/>
    <property type="project" value="UniProtKB-KW"/>
</dbReference>
<sequence>MQYRAEIIEHKKQKRIAVWYANDPRLISRFRKLDDAKWSASLGVWHVPDNVANRLRFKLRLDEANTVGMDKIAEIEAFKRYLNTKRYSANTVKTYSEALYVFLMFFNHKEVAKINNEDVVNFYSTYILEKQLSTSFQNQIINAIKLYFKTIKETSVNVDKIYRPKREKLLPNVLSKAEVKKILMAHGNIKHKTMLSLIYSCGLRRSELLNLKPRDIDSKRNLVIIRQSKGKKDRVAPLSAGVLELLRLYYRSYKPEFFLFEGRDAGTKYDERSLAQVLKQAVEKAGIAKPVSLHWLRHSYATHLLESGTDLRYIQEILGHKSSKTTEIYTHVSTKSLQNVKSPFDDL</sequence>
<dbReference type="Proteomes" id="UP000283433">
    <property type="component" value="Unassembled WGS sequence"/>
</dbReference>
<feature type="domain" description="Tyr recombinase" evidence="6">
    <location>
        <begin position="169"/>
        <end position="342"/>
    </location>
</feature>
<keyword evidence="9" id="KW-1185">Reference proteome</keyword>
<dbReference type="InterPro" id="IPR002104">
    <property type="entry name" value="Integrase_catalytic"/>
</dbReference>
<evidence type="ECO:0000256" key="5">
    <source>
        <dbReference type="PROSITE-ProRule" id="PRU01248"/>
    </source>
</evidence>
<dbReference type="InterPro" id="IPR013762">
    <property type="entry name" value="Integrase-like_cat_sf"/>
</dbReference>
<evidence type="ECO:0000256" key="4">
    <source>
        <dbReference type="ARBA" id="ARBA00023172"/>
    </source>
</evidence>
<organism evidence="8 9">
    <name type="scientific">Pelobium manganitolerans</name>
    <dbReference type="NCBI Taxonomy" id="1842495"/>
    <lineage>
        <taxon>Bacteria</taxon>
        <taxon>Pseudomonadati</taxon>
        <taxon>Bacteroidota</taxon>
        <taxon>Sphingobacteriia</taxon>
        <taxon>Sphingobacteriales</taxon>
        <taxon>Sphingobacteriaceae</taxon>
        <taxon>Pelobium</taxon>
    </lineage>
</organism>